<reference evidence="2 3" key="1">
    <citation type="submission" date="2019-06" db="EMBL/GenBank/DDBJ databases">
        <title>Genome of Methylobacterium sp. 17Sr1-39.</title>
        <authorList>
            <person name="Seo T."/>
        </authorList>
    </citation>
    <scope>NUCLEOTIDE SEQUENCE [LARGE SCALE GENOMIC DNA]</scope>
    <source>
        <strain evidence="2 3">17Sr1-39</strain>
    </source>
</reference>
<dbReference type="Proteomes" id="UP000305267">
    <property type="component" value="Unassembled WGS sequence"/>
</dbReference>
<keyword evidence="1" id="KW-0732">Signal</keyword>
<dbReference type="RefSeq" id="WP_139039178.1">
    <property type="nucleotide sequence ID" value="NZ_VDDA01000021.1"/>
</dbReference>
<proteinExistence type="predicted"/>
<dbReference type="OrthoDB" id="7999178at2"/>
<sequence length="98" mass="10366">MRGLKTFAALAALTMMTMGAVRAEGPVKTKLKPFNVTIRVFDPTKGIEGGQDYVLPVDSPDAEHAIASTTANAASFTRKTDGGKALPVAFTCIKVEPR</sequence>
<evidence type="ECO:0000313" key="3">
    <source>
        <dbReference type="Proteomes" id="UP000305267"/>
    </source>
</evidence>
<evidence type="ECO:0000313" key="2">
    <source>
        <dbReference type="EMBL" id="TNC08809.1"/>
    </source>
</evidence>
<keyword evidence="3" id="KW-1185">Reference proteome</keyword>
<dbReference type="AlphaFoldDB" id="A0A5C4L9L6"/>
<accession>A0A5C4L9L6</accession>
<protein>
    <submittedName>
        <fullName evidence="2">Uncharacterized protein</fullName>
    </submittedName>
</protein>
<evidence type="ECO:0000256" key="1">
    <source>
        <dbReference type="SAM" id="SignalP"/>
    </source>
</evidence>
<feature type="chain" id="PRO_5022865839" evidence="1">
    <location>
        <begin position="24"/>
        <end position="98"/>
    </location>
</feature>
<comment type="caution">
    <text evidence="2">The sequence shown here is derived from an EMBL/GenBank/DDBJ whole genome shotgun (WGS) entry which is preliminary data.</text>
</comment>
<feature type="signal peptide" evidence="1">
    <location>
        <begin position="1"/>
        <end position="23"/>
    </location>
</feature>
<organism evidence="2 3">
    <name type="scientific">Methylobacterium terricola</name>
    <dbReference type="NCBI Taxonomy" id="2583531"/>
    <lineage>
        <taxon>Bacteria</taxon>
        <taxon>Pseudomonadati</taxon>
        <taxon>Pseudomonadota</taxon>
        <taxon>Alphaproteobacteria</taxon>
        <taxon>Hyphomicrobiales</taxon>
        <taxon>Methylobacteriaceae</taxon>
        <taxon>Methylobacterium</taxon>
    </lineage>
</organism>
<dbReference type="EMBL" id="VDDA01000021">
    <property type="protein sequence ID" value="TNC08809.1"/>
    <property type="molecule type" value="Genomic_DNA"/>
</dbReference>
<name>A0A5C4L9L6_9HYPH</name>
<gene>
    <name evidence="2" type="ORF">FF100_28695</name>
</gene>